<reference evidence="2" key="1">
    <citation type="submission" date="2023-07" db="EMBL/GenBank/DDBJ databases">
        <title>A chromosome-level genome assembly of Lolium multiflorum.</title>
        <authorList>
            <person name="Chen Y."/>
            <person name="Copetti D."/>
            <person name="Kolliker R."/>
            <person name="Studer B."/>
        </authorList>
    </citation>
    <scope>NUCLEOTIDE SEQUENCE</scope>
    <source>
        <strain evidence="2">02402/16</strain>
        <tissue evidence="2">Leaf</tissue>
    </source>
</reference>
<dbReference type="InterPro" id="IPR036397">
    <property type="entry name" value="RNaseH_sf"/>
</dbReference>
<organism evidence="2 3">
    <name type="scientific">Lolium multiflorum</name>
    <name type="common">Italian ryegrass</name>
    <name type="synonym">Lolium perenne subsp. multiflorum</name>
    <dbReference type="NCBI Taxonomy" id="4521"/>
    <lineage>
        <taxon>Eukaryota</taxon>
        <taxon>Viridiplantae</taxon>
        <taxon>Streptophyta</taxon>
        <taxon>Embryophyta</taxon>
        <taxon>Tracheophyta</taxon>
        <taxon>Spermatophyta</taxon>
        <taxon>Magnoliopsida</taxon>
        <taxon>Liliopsida</taxon>
        <taxon>Poales</taxon>
        <taxon>Poaceae</taxon>
        <taxon>BOP clade</taxon>
        <taxon>Pooideae</taxon>
        <taxon>Poodae</taxon>
        <taxon>Poeae</taxon>
        <taxon>Poeae Chloroplast Group 2 (Poeae type)</taxon>
        <taxon>Loliodinae</taxon>
        <taxon>Loliinae</taxon>
        <taxon>Lolium</taxon>
    </lineage>
</organism>
<gene>
    <name evidence="2" type="ORF">QYE76_055255</name>
</gene>
<evidence type="ECO:0000313" key="3">
    <source>
        <dbReference type="Proteomes" id="UP001231189"/>
    </source>
</evidence>
<name>A0AAD8SZD2_LOLMU</name>
<dbReference type="InterPro" id="IPR012337">
    <property type="entry name" value="RNaseH-like_sf"/>
</dbReference>
<dbReference type="Gene3D" id="3.30.420.10">
    <property type="entry name" value="Ribonuclease H-like superfamily/Ribonuclease H"/>
    <property type="match status" value="2"/>
</dbReference>
<protein>
    <submittedName>
        <fullName evidence="2">Uncharacterized protein</fullName>
    </submittedName>
</protein>
<dbReference type="SUPFAM" id="SSF53098">
    <property type="entry name" value="Ribonuclease H-like"/>
    <property type="match status" value="1"/>
</dbReference>
<dbReference type="EMBL" id="JAUUTY010000003">
    <property type="protein sequence ID" value="KAK1667096.1"/>
    <property type="molecule type" value="Genomic_DNA"/>
</dbReference>
<evidence type="ECO:0000256" key="1">
    <source>
        <dbReference type="SAM" id="MobiDB-lite"/>
    </source>
</evidence>
<proteinExistence type="predicted"/>
<dbReference type="GO" id="GO:0003676">
    <property type="term" value="F:nucleic acid binding"/>
    <property type="evidence" value="ECO:0007669"/>
    <property type="project" value="InterPro"/>
</dbReference>
<dbReference type="Proteomes" id="UP001231189">
    <property type="component" value="Unassembled WGS sequence"/>
</dbReference>
<accession>A0AAD8SZD2</accession>
<comment type="caution">
    <text evidence="2">The sequence shown here is derived from an EMBL/GenBank/DDBJ whole genome shotgun (WGS) entry which is preliminary data.</text>
</comment>
<feature type="region of interest" description="Disordered" evidence="1">
    <location>
        <begin position="42"/>
        <end position="65"/>
    </location>
</feature>
<keyword evidence="3" id="KW-1185">Reference proteome</keyword>
<evidence type="ECO:0000313" key="2">
    <source>
        <dbReference type="EMBL" id="KAK1667096.1"/>
    </source>
</evidence>
<sequence length="238" mass="26663">MVWAPCRLLTCPSAYLSLHEPQSESHDTKTFRDVASIPSRGIRRRLRHPAGEGNHLPEDSTPPWSPPFHVGAESRVAPHYIPPPSTFNVLLVLLIHFEDTNNMAKYEALLHGLREIEIKHIICCGDSDLVAQQVVETWNARNSVIAAYKDEVDEIAKPSDTKSNGTCRGCQYYATQPNAPAQELKTISITWLFAVWGLDMVGKLKKSSPGSFEYLLVAVDKFRKWIKAKPMRRADGAT</sequence>
<dbReference type="AlphaFoldDB" id="A0AAD8SZD2"/>